<keyword evidence="4" id="KW-1185">Reference proteome</keyword>
<dbReference type="Proteomes" id="UP000222542">
    <property type="component" value="Unassembled WGS sequence"/>
</dbReference>
<evidence type="ECO:0000313" key="3">
    <source>
        <dbReference type="EMBL" id="PHT88415.1"/>
    </source>
</evidence>
<dbReference type="PROSITE" id="PS51485">
    <property type="entry name" value="PHYTOCYANIN"/>
    <property type="match status" value="1"/>
</dbReference>
<keyword evidence="1" id="KW-0732">Signal</keyword>
<gene>
    <name evidence="3" type="ORF">T459_10521</name>
</gene>
<reference evidence="3 4" key="2">
    <citation type="journal article" date="2017" name="Genome Biol.">
        <title>New reference genome sequences of hot pepper reveal the massive evolution of plant disease-resistance genes by retroduplication.</title>
        <authorList>
            <person name="Kim S."/>
            <person name="Park J."/>
            <person name="Yeom S.I."/>
            <person name="Kim Y.M."/>
            <person name="Seo E."/>
            <person name="Kim K.T."/>
            <person name="Kim M.S."/>
            <person name="Lee J.M."/>
            <person name="Cheong K."/>
            <person name="Shin H.S."/>
            <person name="Kim S.B."/>
            <person name="Han K."/>
            <person name="Lee J."/>
            <person name="Park M."/>
            <person name="Lee H.A."/>
            <person name="Lee H.Y."/>
            <person name="Lee Y."/>
            <person name="Oh S."/>
            <person name="Lee J.H."/>
            <person name="Choi E."/>
            <person name="Choi E."/>
            <person name="Lee S.E."/>
            <person name="Jeon J."/>
            <person name="Kim H."/>
            <person name="Choi G."/>
            <person name="Song H."/>
            <person name="Lee J."/>
            <person name="Lee S.C."/>
            <person name="Kwon J.K."/>
            <person name="Lee H.Y."/>
            <person name="Koo N."/>
            <person name="Hong Y."/>
            <person name="Kim R.W."/>
            <person name="Kang W.H."/>
            <person name="Huh J.H."/>
            <person name="Kang B.C."/>
            <person name="Yang T.J."/>
            <person name="Lee Y.H."/>
            <person name="Bennetzen J.L."/>
            <person name="Choi D."/>
        </authorList>
    </citation>
    <scope>NUCLEOTIDE SEQUENCE [LARGE SCALE GENOMIC DNA]</scope>
    <source>
        <strain evidence="4">cv. CM334</strain>
    </source>
</reference>
<evidence type="ECO:0000313" key="4">
    <source>
        <dbReference type="Proteomes" id="UP000222542"/>
    </source>
</evidence>
<dbReference type="STRING" id="4072.A0A2G3A2F2"/>
<dbReference type="GO" id="GO:0009055">
    <property type="term" value="F:electron transfer activity"/>
    <property type="evidence" value="ECO:0007669"/>
    <property type="project" value="InterPro"/>
</dbReference>
<dbReference type="OMA" id="SGWIVPM"/>
<protein>
    <recommendedName>
        <fullName evidence="2">Phytocyanin domain-containing protein</fullName>
    </recommendedName>
</protein>
<sequence>MFCVIVFGVLAVASMMQDATAQTVHVVGDSMGWVIPNNGAAAYTNWATGQTFRVGDTL</sequence>
<dbReference type="InterPro" id="IPR008972">
    <property type="entry name" value="Cupredoxin"/>
</dbReference>
<evidence type="ECO:0000259" key="2">
    <source>
        <dbReference type="PROSITE" id="PS51485"/>
    </source>
</evidence>
<dbReference type="Gramene" id="PHT88415">
    <property type="protein sequence ID" value="PHT88415"/>
    <property type="gene ID" value="T459_10521"/>
</dbReference>
<dbReference type="Gene3D" id="2.60.40.420">
    <property type="entry name" value="Cupredoxins - blue copper proteins"/>
    <property type="match status" value="1"/>
</dbReference>
<dbReference type="Pfam" id="PF02298">
    <property type="entry name" value="Cu_bind_like"/>
    <property type="match status" value="1"/>
</dbReference>
<comment type="caution">
    <text evidence="3">The sequence shown here is derived from an EMBL/GenBank/DDBJ whole genome shotgun (WGS) entry which is preliminary data.</text>
</comment>
<dbReference type="EMBL" id="AYRZ02000003">
    <property type="protein sequence ID" value="PHT88415.1"/>
    <property type="molecule type" value="Genomic_DNA"/>
</dbReference>
<accession>A0A2G3A2F2</accession>
<name>A0A2G3A2F2_CAPAN</name>
<dbReference type="SUPFAM" id="SSF49503">
    <property type="entry name" value="Cupredoxins"/>
    <property type="match status" value="1"/>
</dbReference>
<feature type="domain" description="Phytocyanin" evidence="2">
    <location>
        <begin position="23"/>
        <end position="58"/>
    </location>
</feature>
<dbReference type="InterPro" id="IPR003245">
    <property type="entry name" value="Phytocyanin_dom"/>
</dbReference>
<reference evidence="3 4" key="1">
    <citation type="journal article" date="2014" name="Nat. Genet.">
        <title>Genome sequence of the hot pepper provides insights into the evolution of pungency in Capsicum species.</title>
        <authorList>
            <person name="Kim S."/>
            <person name="Park M."/>
            <person name="Yeom S.I."/>
            <person name="Kim Y.M."/>
            <person name="Lee J.M."/>
            <person name="Lee H.A."/>
            <person name="Seo E."/>
            <person name="Choi J."/>
            <person name="Cheong K."/>
            <person name="Kim K.T."/>
            <person name="Jung K."/>
            <person name="Lee G.W."/>
            <person name="Oh S.K."/>
            <person name="Bae C."/>
            <person name="Kim S.B."/>
            <person name="Lee H.Y."/>
            <person name="Kim S.Y."/>
            <person name="Kim M.S."/>
            <person name="Kang B.C."/>
            <person name="Jo Y.D."/>
            <person name="Yang H.B."/>
            <person name="Jeong H.J."/>
            <person name="Kang W.H."/>
            <person name="Kwon J.K."/>
            <person name="Shin C."/>
            <person name="Lim J.Y."/>
            <person name="Park J.H."/>
            <person name="Huh J.H."/>
            <person name="Kim J.S."/>
            <person name="Kim B.D."/>
            <person name="Cohen O."/>
            <person name="Paran I."/>
            <person name="Suh M.C."/>
            <person name="Lee S.B."/>
            <person name="Kim Y.K."/>
            <person name="Shin Y."/>
            <person name="Noh S.J."/>
            <person name="Park J."/>
            <person name="Seo Y.S."/>
            <person name="Kwon S.Y."/>
            <person name="Kim H.A."/>
            <person name="Park J.M."/>
            <person name="Kim H.J."/>
            <person name="Choi S.B."/>
            <person name="Bosland P.W."/>
            <person name="Reeves G."/>
            <person name="Jo S.H."/>
            <person name="Lee B.W."/>
            <person name="Cho H.T."/>
            <person name="Choi H.S."/>
            <person name="Lee M.S."/>
            <person name="Yu Y."/>
            <person name="Do Choi Y."/>
            <person name="Park B.S."/>
            <person name="van Deynze A."/>
            <person name="Ashrafi H."/>
            <person name="Hill T."/>
            <person name="Kim W.T."/>
            <person name="Pai H.S."/>
            <person name="Ahn H.K."/>
            <person name="Yeam I."/>
            <person name="Giovannoni J.J."/>
            <person name="Rose J.K."/>
            <person name="Sorensen I."/>
            <person name="Lee S.J."/>
            <person name="Kim R.W."/>
            <person name="Choi I.Y."/>
            <person name="Choi B.S."/>
            <person name="Lim J.S."/>
            <person name="Lee Y.H."/>
            <person name="Choi D."/>
        </authorList>
    </citation>
    <scope>NUCLEOTIDE SEQUENCE [LARGE SCALE GENOMIC DNA]</scope>
    <source>
        <strain evidence="4">cv. CM334</strain>
    </source>
</reference>
<proteinExistence type="predicted"/>
<feature type="chain" id="PRO_5013572462" description="Phytocyanin domain-containing protein" evidence="1">
    <location>
        <begin position="22"/>
        <end position="58"/>
    </location>
</feature>
<organism evidence="3 4">
    <name type="scientific">Capsicum annuum</name>
    <name type="common">Capsicum pepper</name>
    <dbReference type="NCBI Taxonomy" id="4072"/>
    <lineage>
        <taxon>Eukaryota</taxon>
        <taxon>Viridiplantae</taxon>
        <taxon>Streptophyta</taxon>
        <taxon>Embryophyta</taxon>
        <taxon>Tracheophyta</taxon>
        <taxon>Spermatophyta</taxon>
        <taxon>Magnoliopsida</taxon>
        <taxon>eudicotyledons</taxon>
        <taxon>Gunneridae</taxon>
        <taxon>Pentapetalae</taxon>
        <taxon>asterids</taxon>
        <taxon>lamiids</taxon>
        <taxon>Solanales</taxon>
        <taxon>Solanaceae</taxon>
        <taxon>Solanoideae</taxon>
        <taxon>Capsiceae</taxon>
        <taxon>Capsicum</taxon>
    </lineage>
</organism>
<dbReference type="AlphaFoldDB" id="A0A2G3A2F2"/>
<feature type="signal peptide" evidence="1">
    <location>
        <begin position="1"/>
        <end position="21"/>
    </location>
</feature>
<evidence type="ECO:0000256" key="1">
    <source>
        <dbReference type="SAM" id="SignalP"/>
    </source>
</evidence>